<keyword evidence="3" id="KW-1185">Reference proteome</keyword>
<comment type="caution">
    <text evidence="2">The sequence shown here is derived from an EMBL/GenBank/DDBJ whole genome shotgun (WGS) entry which is preliminary data.</text>
</comment>
<dbReference type="InterPro" id="IPR005151">
    <property type="entry name" value="Tail-specific_protease"/>
</dbReference>
<sequence>MLLVVNLLVAQSIDDSFSQNKMQKDLEIFKKIRLATNSGLYKYRTPREIDSIYKWADHKIKESSTYRDFYNIINQLTDFEGSLHNNTNLPKKINQSLINEESGYFPYPIKFIEGKWIMNYDKGKIPLGAEIISINTTKIEEIIKNTYKYYTTDGINTTGKRIGLLYSFSKYYRLHYGLTDTFTVVYKEYNSDEPKTTLLKSVGNKKYYTHVENRYSKEFDNGIYKDWDKHEKYDFRLINPDSGLLTINTFNIGWHANHVEHKQYVQFLDSIFSIVKRDKITNLIIDVRKNGGGTDPNDLVTYSYLTDRNFSENKEAWISFRKIPFLQYNSDSNVPYLIKLMGVGKFNKEFQKEFPKEMNGKFYQDATSSDHMIRTPKPNAFHGNIYLLTDPNIASAASLFAAMVASNKNTTIIGEETMGGYFGHNGHVPLHYTLPKSKIETGFSVVNLEQDVSKKKNQLHKRGIIPDYTVTQSYKDFLNHNDTQMNFAIDLINQNTQ</sequence>
<dbReference type="Proteomes" id="UP001500459">
    <property type="component" value="Unassembled WGS sequence"/>
</dbReference>
<evidence type="ECO:0000313" key="3">
    <source>
        <dbReference type="Proteomes" id="UP001500459"/>
    </source>
</evidence>
<dbReference type="PANTHER" id="PTHR32060">
    <property type="entry name" value="TAIL-SPECIFIC PROTEASE"/>
    <property type="match status" value="1"/>
</dbReference>
<dbReference type="EMBL" id="BAABCW010000001">
    <property type="protein sequence ID" value="GAA4108182.1"/>
    <property type="molecule type" value="Genomic_DNA"/>
</dbReference>
<dbReference type="PANTHER" id="PTHR32060:SF30">
    <property type="entry name" value="CARBOXY-TERMINAL PROCESSING PROTEASE CTPA"/>
    <property type="match status" value="1"/>
</dbReference>
<dbReference type="Pfam" id="PF03572">
    <property type="entry name" value="Peptidase_S41"/>
    <property type="match status" value="1"/>
</dbReference>
<organism evidence="2 3">
    <name type="scientific">Aquimarina addita</name>
    <dbReference type="NCBI Taxonomy" id="870485"/>
    <lineage>
        <taxon>Bacteria</taxon>
        <taxon>Pseudomonadati</taxon>
        <taxon>Bacteroidota</taxon>
        <taxon>Flavobacteriia</taxon>
        <taxon>Flavobacteriales</taxon>
        <taxon>Flavobacteriaceae</taxon>
        <taxon>Aquimarina</taxon>
    </lineage>
</organism>
<proteinExistence type="predicted"/>
<gene>
    <name evidence="2" type="ORF">GCM10022393_04010</name>
</gene>
<name>A0ABP7X9B6_9FLAO</name>
<feature type="domain" description="Tail specific protease" evidence="1">
    <location>
        <begin position="243"/>
        <end position="470"/>
    </location>
</feature>
<reference evidence="3" key="1">
    <citation type="journal article" date="2019" name="Int. J. Syst. Evol. Microbiol.">
        <title>The Global Catalogue of Microorganisms (GCM) 10K type strain sequencing project: providing services to taxonomists for standard genome sequencing and annotation.</title>
        <authorList>
            <consortium name="The Broad Institute Genomics Platform"/>
            <consortium name="The Broad Institute Genome Sequencing Center for Infectious Disease"/>
            <person name="Wu L."/>
            <person name="Ma J."/>
        </authorList>
    </citation>
    <scope>NUCLEOTIDE SEQUENCE [LARGE SCALE GENOMIC DNA]</scope>
    <source>
        <strain evidence="3">JCM 17106</strain>
    </source>
</reference>
<protein>
    <submittedName>
        <fullName evidence="2">S41 family peptidase</fullName>
    </submittedName>
</protein>
<dbReference type="InterPro" id="IPR029045">
    <property type="entry name" value="ClpP/crotonase-like_dom_sf"/>
</dbReference>
<accession>A0ABP7X9B6</accession>
<dbReference type="SUPFAM" id="SSF52096">
    <property type="entry name" value="ClpP/crotonase"/>
    <property type="match status" value="1"/>
</dbReference>
<evidence type="ECO:0000313" key="2">
    <source>
        <dbReference type="EMBL" id="GAA4108182.1"/>
    </source>
</evidence>
<dbReference type="Gene3D" id="3.90.226.10">
    <property type="entry name" value="2-enoyl-CoA Hydratase, Chain A, domain 1"/>
    <property type="match status" value="1"/>
</dbReference>
<evidence type="ECO:0000259" key="1">
    <source>
        <dbReference type="Pfam" id="PF03572"/>
    </source>
</evidence>